<feature type="compositionally biased region" description="Low complexity" evidence="1">
    <location>
        <begin position="78"/>
        <end position="87"/>
    </location>
</feature>
<evidence type="ECO:0000259" key="3">
    <source>
        <dbReference type="Pfam" id="PF10099"/>
    </source>
</evidence>
<evidence type="ECO:0000256" key="2">
    <source>
        <dbReference type="SAM" id="Phobius"/>
    </source>
</evidence>
<feature type="compositionally biased region" description="Low complexity" evidence="1">
    <location>
        <begin position="98"/>
        <end position="118"/>
    </location>
</feature>
<keyword evidence="2" id="KW-1133">Transmembrane helix</keyword>
<proteinExistence type="predicted"/>
<comment type="caution">
    <text evidence="4">The sequence shown here is derived from an EMBL/GenBank/DDBJ whole genome shotgun (WGS) entry which is preliminary data.</text>
</comment>
<dbReference type="OrthoDB" id="9816387at2"/>
<dbReference type="AlphaFoldDB" id="A0A4Y9KP71"/>
<evidence type="ECO:0000313" key="4">
    <source>
        <dbReference type="EMBL" id="TFV29378.1"/>
    </source>
</evidence>
<dbReference type="PANTHER" id="PTHR37461:SF1">
    <property type="entry name" value="ANTI-SIGMA-K FACTOR RSKA"/>
    <property type="match status" value="1"/>
</dbReference>
<evidence type="ECO:0000256" key="1">
    <source>
        <dbReference type="SAM" id="MobiDB-lite"/>
    </source>
</evidence>
<gene>
    <name evidence="4" type="ORF">E4K66_38225</name>
</gene>
<dbReference type="InterPro" id="IPR051474">
    <property type="entry name" value="Anti-sigma-K/W_factor"/>
</dbReference>
<reference evidence="4 5" key="1">
    <citation type="submission" date="2019-03" db="EMBL/GenBank/DDBJ databases">
        <title>Bradyrhizobium strains diversity isolated from Chamaecrista fasciculata.</title>
        <authorList>
            <person name="Urquiaga M.C.O."/>
            <person name="Hungria M."/>
            <person name="Delamuta J.R.M."/>
        </authorList>
    </citation>
    <scope>NUCLEOTIDE SEQUENCE [LARGE SCALE GENOMIC DNA]</scope>
    <source>
        <strain evidence="4 5">CNPSo 3424</strain>
    </source>
</reference>
<dbReference type="GO" id="GO:0005886">
    <property type="term" value="C:plasma membrane"/>
    <property type="evidence" value="ECO:0007669"/>
    <property type="project" value="InterPro"/>
</dbReference>
<keyword evidence="5" id="KW-1185">Reference proteome</keyword>
<feature type="region of interest" description="Disordered" evidence="1">
    <location>
        <begin position="76"/>
        <end position="140"/>
    </location>
</feature>
<protein>
    <recommendedName>
        <fullName evidence="3">Anti-sigma K factor RskA C-terminal domain-containing protein</fullName>
    </recommendedName>
</protein>
<keyword evidence="2" id="KW-0812">Transmembrane</keyword>
<dbReference type="InterPro" id="IPR018764">
    <property type="entry name" value="RskA_C"/>
</dbReference>
<feature type="compositionally biased region" description="Pro residues" evidence="1">
    <location>
        <begin position="88"/>
        <end position="97"/>
    </location>
</feature>
<feature type="transmembrane region" description="Helical" evidence="2">
    <location>
        <begin position="181"/>
        <end position="203"/>
    </location>
</feature>
<dbReference type="Pfam" id="PF10099">
    <property type="entry name" value="RskA_C"/>
    <property type="match status" value="1"/>
</dbReference>
<feature type="domain" description="Anti-sigma K factor RskA C-terminal" evidence="3">
    <location>
        <begin position="186"/>
        <end position="336"/>
    </location>
</feature>
<dbReference type="GO" id="GO:0006417">
    <property type="term" value="P:regulation of translation"/>
    <property type="evidence" value="ECO:0007669"/>
    <property type="project" value="TreeGrafter"/>
</dbReference>
<dbReference type="EMBL" id="SPQU01000057">
    <property type="protein sequence ID" value="TFV29378.1"/>
    <property type="molecule type" value="Genomic_DNA"/>
</dbReference>
<dbReference type="GO" id="GO:0016989">
    <property type="term" value="F:sigma factor antagonist activity"/>
    <property type="evidence" value="ECO:0007669"/>
    <property type="project" value="TreeGrafter"/>
</dbReference>
<name>A0A4Y9KP71_9BRAD</name>
<organism evidence="4 5">
    <name type="scientific">Bradyrhizobium frederickii</name>
    <dbReference type="NCBI Taxonomy" id="2560054"/>
    <lineage>
        <taxon>Bacteria</taxon>
        <taxon>Pseudomonadati</taxon>
        <taxon>Pseudomonadota</taxon>
        <taxon>Alphaproteobacteria</taxon>
        <taxon>Hyphomicrobiales</taxon>
        <taxon>Nitrobacteraceae</taxon>
        <taxon>Bradyrhizobium</taxon>
    </lineage>
</organism>
<dbReference type="RefSeq" id="WP_135171766.1">
    <property type="nucleotide sequence ID" value="NZ_SPQU01000057.1"/>
</dbReference>
<keyword evidence="2" id="KW-0472">Membrane</keyword>
<sequence length="356" mass="37041">MAYSEDHIALAAEYALGTLDADERAQVETMMAVDEAFAAIVQAWSFRLGGLNQMVGSLEPRPIVWENIRSEIARTAGAQQPPALAEAAPPPPAPAPELPASEPAEPAEPATEAAPIPAGSQAEAAPPDMPRPEPDALPDVAPQFIPQVHAPDLAVVRAPEAAVVDDGNVIRLEGRVKRWRSIASVAGALAAALLVTLSLQIFLPDALPNGLRPAPRIQTVEVKVPAAPLAASAQYVALLQGQAGGPAFILTVDGATRNFTVRKVGATPEPGKSFELWLISDKLPRPRSLGVIGSGDFTARPLLASYDAEVVNDATFAVTVEQAGGSPDGRPTSAPVFSGKLIETVPPSQPQAPAKK</sequence>
<accession>A0A4Y9KP71</accession>
<dbReference type="Proteomes" id="UP000298225">
    <property type="component" value="Unassembled WGS sequence"/>
</dbReference>
<dbReference type="PANTHER" id="PTHR37461">
    <property type="entry name" value="ANTI-SIGMA-K FACTOR RSKA"/>
    <property type="match status" value="1"/>
</dbReference>
<evidence type="ECO:0000313" key="5">
    <source>
        <dbReference type="Proteomes" id="UP000298225"/>
    </source>
</evidence>